<keyword evidence="1" id="KW-0547">Nucleotide-binding</keyword>
<dbReference type="Gene3D" id="3.40.50.300">
    <property type="entry name" value="P-loop containing nucleotide triphosphate hydrolases"/>
    <property type="match status" value="1"/>
</dbReference>
<keyword evidence="7" id="KW-1185">Reference proteome</keyword>
<dbReference type="PANTHER" id="PTHR32071:SF57">
    <property type="entry name" value="C4-DICARBOXYLATE TRANSPORT TRANSCRIPTIONAL REGULATORY PROTEIN DCTD"/>
    <property type="match status" value="1"/>
</dbReference>
<dbReference type="InterPro" id="IPR027417">
    <property type="entry name" value="P-loop_NTPase"/>
</dbReference>
<evidence type="ECO:0000313" key="7">
    <source>
        <dbReference type="Proteomes" id="UP000531594"/>
    </source>
</evidence>
<keyword evidence="3" id="KW-0805">Transcription regulation</keyword>
<dbReference type="GO" id="GO:0005524">
    <property type="term" value="F:ATP binding"/>
    <property type="evidence" value="ECO:0007669"/>
    <property type="project" value="UniProtKB-KW"/>
</dbReference>
<dbReference type="Pfam" id="PF00158">
    <property type="entry name" value="Sigma54_activat"/>
    <property type="match status" value="1"/>
</dbReference>
<dbReference type="PROSITE" id="PS00675">
    <property type="entry name" value="SIGMA54_INTERACT_1"/>
    <property type="match status" value="1"/>
</dbReference>
<dbReference type="InterPro" id="IPR058031">
    <property type="entry name" value="AAA_lid_NorR"/>
</dbReference>
<dbReference type="PRINTS" id="PR01590">
    <property type="entry name" value="HTHFIS"/>
</dbReference>
<dbReference type="InterPro" id="IPR025662">
    <property type="entry name" value="Sigma_54_int_dom_ATP-bd_1"/>
</dbReference>
<evidence type="ECO:0000256" key="1">
    <source>
        <dbReference type="ARBA" id="ARBA00022741"/>
    </source>
</evidence>
<dbReference type="FunFam" id="3.40.50.300:FF:000006">
    <property type="entry name" value="DNA-binding transcriptional regulator NtrC"/>
    <property type="match status" value="1"/>
</dbReference>
<dbReference type="Gene3D" id="1.10.10.60">
    <property type="entry name" value="Homeodomain-like"/>
    <property type="match status" value="1"/>
</dbReference>
<dbReference type="Gene3D" id="3.30.450.20">
    <property type="entry name" value="PAS domain"/>
    <property type="match status" value="1"/>
</dbReference>
<reference evidence="6 7" key="1">
    <citation type="submission" date="2020-08" db="EMBL/GenBank/DDBJ databases">
        <title>Genomic Encyclopedia of Type Strains, Phase IV (KMG-IV): sequencing the most valuable type-strain genomes for metagenomic binning, comparative biology and taxonomic classification.</title>
        <authorList>
            <person name="Goeker M."/>
        </authorList>
    </citation>
    <scope>NUCLEOTIDE SEQUENCE [LARGE SCALE GENOMIC DNA]</scope>
    <source>
        <strain evidence="6 7">DSM 5391</strain>
    </source>
</reference>
<evidence type="ECO:0000256" key="4">
    <source>
        <dbReference type="ARBA" id="ARBA00023163"/>
    </source>
</evidence>
<evidence type="ECO:0000256" key="2">
    <source>
        <dbReference type="ARBA" id="ARBA00022840"/>
    </source>
</evidence>
<dbReference type="InterPro" id="IPR002197">
    <property type="entry name" value="HTH_Fis"/>
</dbReference>
<sequence length="431" mass="49091">MTLTKNRGIIEVDDQGKIIDVCRHFCESFSMKKNELLGESINKIIQGTFSSNHKKIIFGKICGFRCLISVTKRNQYTVYRVIVREDDVDRDEIVAFLHSLDSREMKKKKPQQNKYRFTQIIGESPAINLVKDIAAKIATSDSTVLLSGESGTGKEVFAQAIHGLSSRKNNPFVAVNCAAIPEELFESEFFGYEAGAFSGAKKEGKPGKFELAQHGTLFLDEISELPYQLQGKLLRVLQEREVERVGGTESKNVDIRIIVATNRDLSTLVDEGKFRQDLFYRLFVFNITIPSLRERKEDILLLARHFIDVFNHRFDRHVKFIDTNLQEWLVNYDWPGNVRELKAYIERGMNIVEGDTLTLDHLFFSRRVSTTHPAASSGHPLLSLEEAIRNAEIAAIKSALKKANGDRTLAAQKLKIHFTSLYRKMAKYNLK</sequence>
<dbReference type="AlphaFoldDB" id="A0A7X0LX51"/>
<organism evidence="6 7">
    <name type="scientific">Bacillus benzoevorans</name>
    <dbReference type="NCBI Taxonomy" id="1456"/>
    <lineage>
        <taxon>Bacteria</taxon>
        <taxon>Bacillati</taxon>
        <taxon>Bacillota</taxon>
        <taxon>Bacilli</taxon>
        <taxon>Bacillales</taxon>
        <taxon>Bacillaceae</taxon>
        <taxon>Bacillus</taxon>
    </lineage>
</organism>
<dbReference type="SUPFAM" id="SSF46689">
    <property type="entry name" value="Homeodomain-like"/>
    <property type="match status" value="1"/>
</dbReference>
<dbReference type="Pfam" id="PF02954">
    <property type="entry name" value="HTH_8"/>
    <property type="match status" value="1"/>
</dbReference>
<proteinExistence type="predicted"/>
<keyword evidence="4" id="KW-0804">Transcription</keyword>
<dbReference type="Gene3D" id="1.10.8.60">
    <property type="match status" value="1"/>
</dbReference>
<dbReference type="SUPFAM" id="SSF52540">
    <property type="entry name" value="P-loop containing nucleoside triphosphate hydrolases"/>
    <property type="match status" value="1"/>
</dbReference>
<dbReference type="Pfam" id="PF25601">
    <property type="entry name" value="AAA_lid_14"/>
    <property type="match status" value="1"/>
</dbReference>
<dbReference type="RefSeq" id="WP_184530104.1">
    <property type="nucleotide sequence ID" value="NZ_JACHGK010000029.1"/>
</dbReference>
<dbReference type="InterPro" id="IPR002078">
    <property type="entry name" value="Sigma_54_int"/>
</dbReference>
<dbReference type="GO" id="GO:0006355">
    <property type="term" value="P:regulation of DNA-templated transcription"/>
    <property type="evidence" value="ECO:0007669"/>
    <property type="project" value="InterPro"/>
</dbReference>
<dbReference type="PROSITE" id="PS00688">
    <property type="entry name" value="SIGMA54_INTERACT_3"/>
    <property type="match status" value="1"/>
</dbReference>
<evidence type="ECO:0000259" key="5">
    <source>
        <dbReference type="PROSITE" id="PS50045"/>
    </source>
</evidence>
<evidence type="ECO:0000256" key="3">
    <source>
        <dbReference type="ARBA" id="ARBA00023015"/>
    </source>
</evidence>
<dbReference type="CDD" id="cd00009">
    <property type="entry name" value="AAA"/>
    <property type="match status" value="1"/>
</dbReference>
<dbReference type="PROSITE" id="PS50045">
    <property type="entry name" value="SIGMA54_INTERACT_4"/>
    <property type="match status" value="1"/>
</dbReference>
<dbReference type="GO" id="GO:0043565">
    <property type="term" value="F:sequence-specific DNA binding"/>
    <property type="evidence" value="ECO:0007669"/>
    <property type="project" value="InterPro"/>
</dbReference>
<dbReference type="InterPro" id="IPR025944">
    <property type="entry name" value="Sigma_54_int_dom_CS"/>
</dbReference>
<dbReference type="InterPro" id="IPR009057">
    <property type="entry name" value="Homeodomain-like_sf"/>
</dbReference>
<protein>
    <submittedName>
        <fullName evidence="6">Transcriptional regulator with PAS, ATPase and Fis domain</fullName>
    </submittedName>
</protein>
<gene>
    <name evidence="6" type="ORF">HNR53_004516</name>
</gene>
<dbReference type="Proteomes" id="UP000531594">
    <property type="component" value="Unassembled WGS sequence"/>
</dbReference>
<name>A0A7X0LX51_9BACI</name>
<dbReference type="SMART" id="SM00382">
    <property type="entry name" value="AAA"/>
    <property type="match status" value="1"/>
</dbReference>
<keyword evidence="2" id="KW-0067">ATP-binding</keyword>
<dbReference type="EMBL" id="JACHGK010000029">
    <property type="protein sequence ID" value="MBB6447806.1"/>
    <property type="molecule type" value="Genomic_DNA"/>
</dbReference>
<evidence type="ECO:0000313" key="6">
    <source>
        <dbReference type="EMBL" id="MBB6447806.1"/>
    </source>
</evidence>
<feature type="domain" description="Sigma-54 factor interaction" evidence="5">
    <location>
        <begin position="120"/>
        <end position="350"/>
    </location>
</feature>
<dbReference type="InterPro" id="IPR003593">
    <property type="entry name" value="AAA+_ATPase"/>
</dbReference>
<accession>A0A7X0LX51</accession>
<dbReference type="PANTHER" id="PTHR32071">
    <property type="entry name" value="TRANSCRIPTIONAL REGULATORY PROTEIN"/>
    <property type="match status" value="1"/>
</dbReference>
<comment type="caution">
    <text evidence="6">The sequence shown here is derived from an EMBL/GenBank/DDBJ whole genome shotgun (WGS) entry which is preliminary data.</text>
</comment>